<evidence type="ECO:0000313" key="2">
    <source>
        <dbReference type="EMBL" id="OXV11987.1"/>
    </source>
</evidence>
<evidence type="ECO:0008006" key="4">
    <source>
        <dbReference type="Google" id="ProtNLM"/>
    </source>
</evidence>
<gene>
    <name evidence="2" type="ORF">Egran_00251</name>
</gene>
<proteinExistence type="predicted"/>
<comment type="caution">
    <text evidence="2">The sequence shown here is derived from an EMBL/GenBank/DDBJ whole genome shotgun (WGS) entry which is preliminary data.</text>
</comment>
<sequence length="567" mass="63522">MKFTVPQHQPPASLGQNLASPTIPPMNPHYRGGQVTQAPIPSFPAMHGMMPGRQMNIPVTQQILPPALPPNVVTPERVVDPNMIPITSLAQYRGPPQWGVIKVSNIPYNVTKPEITQFMGRGAHILTPDIGNAVHIIMERSTAKTMECYVEFLTVADALATFSRLNHFQEGGRYPRIGNRHVIIEMSSQDALLKDMFPRAKCVIWESGLPRVTPNTDSYSTGFQGFLTSEELLGVIRHAENPHRSPFATKSPQRTYECTISTLDKFPWYATALYTVQDRNVIFKSVNRQVTALVGKIRKTKTVGLDQKLLKDLLQAAYRCPAFNDRQKFTLALNSQDQNEISKFPDVARYWPFDTLVMRPNTPMTVLLHYAYLISKGADVVDFGNEEDLVNRNRDHPLLEHSPYGRLLLEWEADKLNYKWKDAFNHEMDIATRLVTEGFHTSMTETPHNQPLVAVRPDMATPNSISTATPTPTQPNHFIASHPPSSHYYHSESPELHYPVGHRNTYGLPAGFFNGYGIAYNYCHPMMASPGPLIHPPVPSGPFGLTHQQPLLNGRGLVQGLPPAYMG</sequence>
<dbReference type="Gene3D" id="3.30.70.330">
    <property type="match status" value="1"/>
</dbReference>
<dbReference type="InterPro" id="IPR012677">
    <property type="entry name" value="Nucleotide-bd_a/b_plait_sf"/>
</dbReference>
<accession>A0A232M796</accession>
<reference evidence="2 3" key="1">
    <citation type="journal article" date="2015" name="Environ. Microbiol.">
        <title>Metagenome sequence of Elaphomyces granulatus from sporocarp tissue reveals Ascomycota ectomycorrhizal fingerprints of genome expansion and a Proteobacteria-rich microbiome.</title>
        <authorList>
            <person name="Quandt C.A."/>
            <person name="Kohler A."/>
            <person name="Hesse C.N."/>
            <person name="Sharpton T.J."/>
            <person name="Martin F."/>
            <person name="Spatafora J.W."/>
        </authorList>
    </citation>
    <scope>NUCLEOTIDE SEQUENCE [LARGE SCALE GENOMIC DNA]</scope>
    <source>
        <strain evidence="2 3">OSC145934</strain>
    </source>
</reference>
<dbReference type="GO" id="GO:0003676">
    <property type="term" value="F:nucleic acid binding"/>
    <property type="evidence" value="ECO:0007669"/>
    <property type="project" value="InterPro"/>
</dbReference>
<dbReference type="EMBL" id="NPHW01002196">
    <property type="protein sequence ID" value="OXV11987.1"/>
    <property type="molecule type" value="Genomic_DNA"/>
</dbReference>
<keyword evidence="3" id="KW-1185">Reference proteome</keyword>
<dbReference type="SUPFAM" id="SSF54928">
    <property type="entry name" value="RNA-binding domain, RBD"/>
    <property type="match status" value="1"/>
</dbReference>
<dbReference type="AlphaFoldDB" id="A0A232M796"/>
<dbReference type="Proteomes" id="UP000243515">
    <property type="component" value="Unassembled WGS sequence"/>
</dbReference>
<organism evidence="2 3">
    <name type="scientific">Elaphomyces granulatus</name>
    <dbReference type="NCBI Taxonomy" id="519963"/>
    <lineage>
        <taxon>Eukaryota</taxon>
        <taxon>Fungi</taxon>
        <taxon>Dikarya</taxon>
        <taxon>Ascomycota</taxon>
        <taxon>Pezizomycotina</taxon>
        <taxon>Eurotiomycetes</taxon>
        <taxon>Eurotiomycetidae</taxon>
        <taxon>Eurotiales</taxon>
        <taxon>Elaphomycetaceae</taxon>
        <taxon>Elaphomyces</taxon>
    </lineage>
</organism>
<name>A0A232M796_9EURO</name>
<evidence type="ECO:0000313" key="3">
    <source>
        <dbReference type="Proteomes" id="UP000243515"/>
    </source>
</evidence>
<feature type="region of interest" description="Disordered" evidence="1">
    <location>
        <begin position="1"/>
        <end position="47"/>
    </location>
</feature>
<dbReference type="InterPro" id="IPR035979">
    <property type="entry name" value="RBD_domain_sf"/>
</dbReference>
<dbReference type="OrthoDB" id="336240at2759"/>
<protein>
    <recommendedName>
        <fullName evidence="4">RRM domain-containing protein</fullName>
    </recommendedName>
</protein>
<evidence type="ECO:0000256" key="1">
    <source>
        <dbReference type="SAM" id="MobiDB-lite"/>
    </source>
</evidence>